<dbReference type="InterPro" id="IPR006977">
    <property type="entry name" value="Yip1_dom"/>
</dbReference>
<feature type="domain" description="Yip1" evidence="6">
    <location>
        <begin position="13"/>
        <end position="193"/>
    </location>
</feature>
<dbReference type="EMBL" id="CP041186">
    <property type="protein sequence ID" value="QDG50575.1"/>
    <property type="molecule type" value="Genomic_DNA"/>
</dbReference>
<evidence type="ECO:0000256" key="4">
    <source>
        <dbReference type="ARBA" id="ARBA00023136"/>
    </source>
</evidence>
<gene>
    <name evidence="7" type="ORF">FIV42_07455</name>
</gene>
<proteinExistence type="predicted"/>
<feature type="transmembrane region" description="Helical" evidence="5">
    <location>
        <begin position="140"/>
        <end position="162"/>
    </location>
</feature>
<keyword evidence="4 5" id="KW-0472">Membrane</keyword>
<evidence type="ECO:0000313" key="7">
    <source>
        <dbReference type="EMBL" id="QDG50575.1"/>
    </source>
</evidence>
<evidence type="ECO:0000313" key="8">
    <source>
        <dbReference type="Proteomes" id="UP000315995"/>
    </source>
</evidence>
<feature type="transmembrane region" description="Helical" evidence="5">
    <location>
        <begin position="30"/>
        <end position="53"/>
    </location>
</feature>
<protein>
    <recommendedName>
        <fullName evidence="6">Yip1 domain-containing protein</fullName>
    </recommendedName>
</protein>
<evidence type="ECO:0000256" key="5">
    <source>
        <dbReference type="SAM" id="Phobius"/>
    </source>
</evidence>
<keyword evidence="8" id="KW-1185">Reference proteome</keyword>
<keyword evidence="3 5" id="KW-1133">Transmembrane helix</keyword>
<dbReference type="Pfam" id="PF04893">
    <property type="entry name" value="Yip1"/>
    <property type="match status" value="1"/>
</dbReference>
<dbReference type="GO" id="GO:0016020">
    <property type="term" value="C:membrane"/>
    <property type="evidence" value="ECO:0007669"/>
    <property type="project" value="UniProtKB-SubCell"/>
</dbReference>
<reference evidence="7 8" key="1">
    <citation type="submission" date="2019-06" db="EMBL/GenBank/DDBJ databases">
        <title>Persicimonas caeni gen. nov., sp. nov., a predatory bacterium isolated from solar saltern.</title>
        <authorList>
            <person name="Wang S."/>
        </authorList>
    </citation>
    <scope>NUCLEOTIDE SEQUENCE [LARGE SCALE GENOMIC DNA]</scope>
    <source>
        <strain evidence="7 8">YN101</strain>
    </source>
</reference>
<dbReference type="RefSeq" id="WP_141197067.1">
    <property type="nucleotide sequence ID" value="NZ_CP041186.1"/>
</dbReference>
<evidence type="ECO:0000256" key="3">
    <source>
        <dbReference type="ARBA" id="ARBA00022989"/>
    </source>
</evidence>
<organism evidence="7 8">
    <name type="scientific">Persicimonas caeni</name>
    <dbReference type="NCBI Taxonomy" id="2292766"/>
    <lineage>
        <taxon>Bacteria</taxon>
        <taxon>Deltaproteobacteria</taxon>
        <taxon>Bradymonadales</taxon>
        <taxon>Bradymonadaceae</taxon>
        <taxon>Persicimonas</taxon>
    </lineage>
</organism>
<keyword evidence="2 5" id="KW-0812">Transmembrane</keyword>
<feature type="transmembrane region" description="Helical" evidence="5">
    <location>
        <begin position="73"/>
        <end position="93"/>
    </location>
</feature>
<accession>A0A5B8Y6W6</accession>
<dbReference type="AlphaFoldDB" id="A0A4Y6PS11"/>
<comment type="subcellular location">
    <subcellularLocation>
        <location evidence="1">Membrane</location>
        <topology evidence="1">Multi-pass membrane protein</topology>
    </subcellularLocation>
</comment>
<name>A0A4Y6PS11_PERCE</name>
<feature type="transmembrane region" description="Helical" evidence="5">
    <location>
        <begin position="174"/>
        <end position="195"/>
    </location>
</feature>
<dbReference type="OrthoDB" id="9842103at2"/>
<accession>A0A4Y6PS11</accession>
<dbReference type="Proteomes" id="UP000315995">
    <property type="component" value="Chromosome"/>
</dbReference>
<evidence type="ECO:0000256" key="2">
    <source>
        <dbReference type="ARBA" id="ARBA00022692"/>
    </source>
</evidence>
<feature type="transmembrane region" description="Helical" evidence="5">
    <location>
        <begin position="105"/>
        <end position="128"/>
    </location>
</feature>
<sequence length="196" mass="21324">MSAPHTFAQRYLGTFLRPGRTFEALSEHRALRSAIGAVLSAAMVYSAFVLWMYATGHQPSFTGNPIPAEHYYLWQAIFLPPWLLVAWAAYASAAHGLSRLFGSTATWPATAAPLGFALAVPLTWSYLIPEMLVFGLAGHGALVTAMRITGPLTLIWWSVLTWKALRSTHEQSRLASAAITFVALLALIAVTAVLVR</sequence>
<evidence type="ECO:0000259" key="6">
    <source>
        <dbReference type="Pfam" id="PF04893"/>
    </source>
</evidence>
<evidence type="ECO:0000256" key="1">
    <source>
        <dbReference type="ARBA" id="ARBA00004141"/>
    </source>
</evidence>